<accession>A0A4U3L642</accession>
<dbReference type="RefSeq" id="WP_137261091.1">
    <property type="nucleotide sequence ID" value="NZ_SZQL01000004.1"/>
</dbReference>
<keyword evidence="4" id="KW-0378">Hydrolase</keyword>
<dbReference type="PRINTS" id="PR01466">
    <property type="entry name" value="ARGDEIMINASE"/>
</dbReference>
<proteinExistence type="inferred from homology"/>
<comment type="similarity">
    <text evidence="2">Belongs to the arginine deiminase family.</text>
</comment>
<dbReference type="InterPro" id="IPR003876">
    <property type="entry name" value="Arg_deiminase"/>
</dbReference>
<dbReference type="EMBL" id="SZQL01000004">
    <property type="protein sequence ID" value="TKK69869.1"/>
    <property type="molecule type" value="Genomic_DNA"/>
</dbReference>
<evidence type="ECO:0000256" key="1">
    <source>
        <dbReference type="ARBA" id="ARBA00005213"/>
    </source>
</evidence>
<dbReference type="Pfam" id="PF02274">
    <property type="entry name" value="ADI"/>
    <property type="match status" value="1"/>
</dbReference>
<protein>
    <recommendedName>
        <fullName evidence="3">arginine deiminase</fullName>
        <ecNumber evidence="3">3.5.3.6</ecNumber>
    </recommendedName>
</protein>
<keyword evidence="6" id="KW-0808">Transferase</keyword>
<evidence type="ECO:0000313" key="7">
    <source>
        <dbReference type="Proteomes" id="UP000305848"/>
    </source>
</evidence>
<dbReference type="GO" id="GO:0016740">
    <property type="term" value="F:transferase activity"/>
    <property type="evidence" value="ECO:0007669"/>
    <property type="project" value="UniProtKB-KW"/>
</dbReference>
<dbReference type="OrthoDB" id="9807502at2"/>
<evidence type="ECO:0000256" key="4">
    <source>
        <dbReference type="ARBA" id="ARBA00022801"/>
    </source>
</evidence>
<dbReference type="PANTHER" id="PTHR47271:SF2">
    <property type="entry name" value="ARGININE DEIMINASE"/>
    <property type="match status" value="1"/>
</dbReference>
<comment type="catalytic activity">
    <reaction evidence="5">
        <text>L-arginine + H2O = L-citrulline + NH4(+)</text>
        <dbReference type="Rhea" id="RHEA:19597"/>
        <dbReference type="ChEBI" id="CHEBI:15377"/>
        <dbReference type="ChEBI" id="CHEBI:28938"/>
        <dbReference type="ChEBI" id="CHEBI:32682"/>
        <dbReference type="ChEBI" id="CHEBI:57743"/>
        <dbReference type="EC" id="3.5.3.6"/>
    </reaction>
</comment>
<dbReference type="GO" id="GO:0019546">
    <property type="term" value="P:L-arginine deiminase pathway"/>
    <property type="evidence" value="ECO:0007669"/>
    <property type="project" value="TreeGrafter"/>
</dbReference>
<evidence type="ECO:0000313" key="6">
    <source>
        <dbReference type="EMBL" id="TKK69869.1"/>
    </source>
</evidence>
<evidence type="ECO:0000256" key="3">
    <source>
        <dbReference type="ARBA" id="ARBA00012171"/>
    </source>
</evidence>
<sequence length="501" mass="57741">MPNENNIHVSSELGALQRIIIHSPDGGIGKIVPSKFKDWLYDDTVFLKQMRKEYNDYVKLLLYFLDPEKIPHIQACEKQQTDDSQLDCFKPGNPAYFNSDKVLDVEYLLAKVLRDSHLRDRIIASVCAIEGCSYATEKQLCEIADEHELAKVLITGVLPQKNPNKVQFVFQPLPNFIFTRDISIVINNYLLLSKAATEARERESLLMRYIAYHELFTDKQEYVIEINESNDFFLLDEVQQQQRKTSLEGGDIMMIAPNHILVGCSARTTPSAVNKIVHAVFKNKTGIEKVTVIKIPSQRAIMHIDTVFTHVRKDVWVLFGRFSEVLMRERNEQKFSYYDDFTNNDETFEEVEIIRFYKPAHITYNPAADYRQDIVFKGMEDLLRNISIKDFDVPENEVKIVYSGNNIFPYDEREQWTDSCNLLALKDGVAIAYDRNEETLKAFKEAGFSIKKAEELFNDFESSELTPEKVKDTIIILSSNELSRARGGAHCMSLPLLRAEL</sequence>
<dbReference type="Proteomes" id="UP000305848">
    <property type="component" value="Unassembled WGS sequence"/>
</dbReference>
<evidence type="ECO:0000256" key="2">
    <source>
        <dbReference type="ARBA" id="ARBA00010206"/>
    </source>
</evidence>
<dbReference type="GO" id="GO:0016990">
    <property type="term" value="F:arginine deiminase activity"/>
    <property type="evidence" value="ECO:0007669"/>
    <property type="project" value="UniProtKB-EC"/>
</dbReference>
<evidence type="ECO:0000256" key="5">
    <source>
        <dbReference type="ARBA" id="ARBA00049429"/>
    </source>
</evidence>
<organism evidence="6 7">
    <name type="scientific">Ilyomonas limi</name>
    <dbReference type="NCBI Taxonomy" id="2575867"/>
    <lineage>
        <taxon>Bacteria</taxon>
        <taxon>Pseudomonadati</taxon>
        <taxon>Bacteroidota</taxon>
        <taxon>Chitinophagia</taxon>
        <taxon>Chitinophagales</taxon>
        <taxon>Chitinophagaceae</taxon>
        <taxon>Ilyomonas</taxon>
    </lineage>
</organism>
<dbReference type="PANTHER" id="PTHR47271">
    <property type="entry name" value="ARGININE DEIMINASE"/>
    <property type="match status" value="1"/>
</dbReference>
<dbReference type="Gene3D" id="3.75.10.10">
    <property type="entry name" value="L-arginine/glycine Amidinotransferase, Chain A"/>
    <property type="match status" value="2"/>
</dbReference>
<name>A0A4U3L642_9BACT</name>
<keyword evidence="7" id="KW-1185">Reference proteome</keyword>
<reference evidence="6 7" key="1">
    <citation type="submission" date="2019-05" db="EMBL/GenBank/DDBJ databases">
        <title>Panacibacter sp. strain 17mud1-8 Genome sequencing and assembly.</title>
        <authorList>
            <person name="Chhetri G."/>
        </authorList>
    </citation>
    <scope>NUCLEOTIDE SEQUENCE [LARGE SCALE GENOMIC DNA]</scope>
    <source>
        <strain evidence="6 7">17mud1-8</strain>
    </source>
</reference>
<comment type="pathway">
    <text evidence="1">Amino-acid degradation; L-arginine degradation via ADI pathway; carbamoyl phosphate from L-arginine: step 1/2.</text>
</comment>
<dbReference type="AlphaFoldDB" id="A0A4U3L642"/>
<dbReference type="SUPFAM" id="SSF55909">
    <property type="entry name" value="Pentein"/>
    <property type="match status" value="2"/>
</dbReference>
<gene>
    <name evidence="6" type="ORF">FC093_07275</name>
</gene>
<dbReference type="EC" id="3.5.3.6" evidence="3"/>
<comment type="caution">
    <text evidence="6">The sequence shown here is derived from an EMBL/GenBank/DDBJ whole genome shotgun (WGS) entry which is preliminary data.</text>
</comment>